<protein>
    <submittedName>
        <fullName evidence="1">Uncharacterized protein</fullName>
    </submittedName>
</protein>
<dbReference type="EMBL" id="NPEU01000007">
    <property type="protein sequence ID" value="RAI41909.1"/>
    <property type="molecule type" value="Genomic_DNA"/>
</dbReference>
<dbReference type="AlphaFoldDB" id="A0A327KSU0"/>
<dbReference type="Proteomes" id="UP000248863">
    <property type="component" value="Unassembled WGS sequence"/>
</dbReference>
<comment type="caution">
    <text evidence="1">The sequence shown here is derived from an EMBL/GenBank/DDBJ whole genome shotgun (WGS) entry which is preliminary data.</text>
</comment>
<gene>
    <name evidence="1" type="ORF">CH338_01575</name>
</gene>
<evidence type="ECO:0000313" key="2">
    <source>
        <dbReference type="Proteomes" id="UP000248863"/>
    </source>
</evidence>
<sequence>MVDVSRALPARSRQREVRRPKYLARAKVGSGWQTIGAAWELRNGEEGLSVKLNSIPVGAWEGQFVLIPPLQNGEAPDPEE</sequence>
<organism evidence="1 2">
    <name type="scientific">Rhodoplanes elegans</name>
    <dbReference type="NCBI Taxonomy" id="29408"/>
    <lineage>
        <taxon>Bacteria</taxon>
        <taxon>Pseudomonadati</taxon>
        <taxon>Pseudomonadota</taxon>
        <taxon>Alphaproteobacteria</taxon>
        <taxon>Hyphomicrobiales</taxon>
        <taxon>Nitrobacteraceae</taxon>
        <taxon>Rhodoplanes</taxon>
    </lineage>
</organism>
<keyword evidence="2" id="KW-1185">Reference proteome</keyword>
<name>A0A327KSU0_9BRAD</name>
<accession>A0A327KSU0</accession>
<proteinExistence type="predicted"/>
<evidence type="ECO:0000313" key="1">
    <source>
        <dbReference type="EMBL" id="RAI41909.1"/>
    </source>
</evidence>
<reference evidence="1 2" key="1">
    <citation type="submission" date="2017-07" db="EMBL/GenBank/DDBJ databases">
        <title>Draft Genome Sequences of Select Purple Nonsulfur Bacteria.</title>
        <authorList>
            <person name="Lasarre B."/>
            <person name="Mckinlay J.B."/>
        </authorList>
    </citation>
    <scope>NUCLEOTIDE SEQUENCE [LARGE SCALE GENOMIC DNA]</scope>
    <source>
        <strain evidence="1 2">DSM 11907</strain>
    </source>
</reference>
<dbReference type="RefSeq" id="WP_111355285.1">
    <property type="nucleotide sequence ID" value="NZ_NHSK01000213.1"/>
</dbReference>